<proteinExistence type="predicted"/>
<organism evidence="5 6">
    <name type="scientific">Zymoseptoria brevis</name>
    <dbReference type="NCBI Taxonomy" id="1047168"/>
    <lineage>
        <taxon>Eukaryota</taxon>
        <taxon>Fungi</taxon>
        <taxon>Dikarya</taxon>
        <taxon>Ascomycota</taxon>
        <taxon>Pezizomycotina</taxon>
        <taxon>Dothideomycetes</taxon>
        <taxon>Dothideomycetidae</taxon>
        <taxon>Mycosphaerellales</taxon>
        <taxon>Mycosphaerellaceae</taxon>
        <taxon>Zymoseptoria</taxon>
    </lineage>
</organism>
<feature type="transmembrane region" description="Helical" evidence="2">
    <location>
        <begin position="17"/>
        <end position="38"/>
    </location>
</feature>
<dbReference type="GO" id="GO:0006113">
    <property type="term" value="P:fermentation"/>
    <property type="evidence" value="ECO:0007669"/>
    <property type="project" value="InterPro"/>
</dbReference>
<gene>
    <name evidence="5" type="ORF">TI39_contig342g00031</name>
</gene>
<feature type="domain" description="Csf1 N-terminal" evidence="3">
    <location>
        <begin position="148"/>
        <end position="553"/>
    </location>
</feature>
<feature type="compositionally biased region" description="Basic and acidic residues" evidence="1">
    <location>
        <begin position="549"/>
        <end position="562"/>
    </location>
</feature>
<evidence type="ECO:0000313" key="5">
    <source>
        <dbReference type="EMBL" id="KJY00092.1"/>
    </source>
</evidence>
<feature type="region of interest" description="Disordered" evidence="1">
    <location>
        <begin position="3154"/>
        <end position="3174"/>
    </location>
</feature>
<feature type="region of interest" description="Disordered" evidence="1">
    <location>
        <begin position="119"/>
        <end position="158"/>
    </location>
</feature>
<keyword evidence="2" id="KW-0472">Membrane</keyword>
<dbReference type="InterPro" id="IPR029636">
    <property type="entry name" value="Csf1"/>
</dbReference>
<feature type="compositionally biased region" description="Low complexity" evidence="1">
    <location>
        <begin position="1261"/>
        <end position="1282"/>
    </location>
</feature>
<feature type="transmembrane region" description="Helical" evidence="2">
    <location>
        <begin position="59"/>
        <end position="77"/>
    </location>
</feature>
<keyword evidence="2" id="KW-1133">Transmembrane helix</keyword>
<feature type="region of interest" description="Disordered" evidence="1">
    <location>
        <begin position="549"/>
        <end position="591"/>
    </location>
</feature>
<feature type="compositionally biased region" description="Polar residues" evidence="1">
    <location>
        <begin position="228"/>
        <end position="237"/>
    </location>
</feature>
<feature type="compositionally biased region" description="Basic and acidic residues" evidence="1">
    <location>
        <begin position="147"/>
        <end position="158"/>
    </location>
</feature>
<dbReference type="InterPro" id="IPR048636">
    <property type="entry name" value="Csf1_N"/>
</dbReference>
<feature type="compositionally biased region" description="Basic residues" evidence="1">
    <location>
        <begin position="575"/>
        <end position="588"/>
    </location>
</feature>
<evidence type="ECO:0000256" key="1">
    <source>
        <dbReference type="SAM" id="MobiDB-lite"/>
    </source>
</evidence>
<sequence length="3251" mass="359964">MSGLQAQPLSGEGQFNWVFQVEILVIGVLALFFLFYFNRLFATLVSYAIRWYTWRNYKAYIDISSLQISLLGGRIFFKSIRYHAHNVTVYVYEGHITWRYWLRLVQEAEVFQGIDLASDRRSPSTATDTEDSPERDHEKPRKRARSIGKEEKASTKPKKELPCRISVKVAGVEAFIYNRSPLYDNIVEATFGKSTDNRSGSEHNGHASPPTSESGLGTDLGQKDQVEKTGTQNTSASAMFPEKPELPFFLRIFPIKVECRRAAAAIGNENTTNVLVAKAERSQGSVDAGHAGPLDAWKLLFNFTVEKVNVAMKPNRDFKAHQLDAAQQILHDKALGQEPSHSRPVVRTARKVRSRLSKFGAFFRRSSDSAASLRAASVQMGDGGPRSGNNFQGLASGAAQWHGLKRYLDDNDVNEHDEWQDVEYAKASQLAEIEKVAMRFYWDMAGLVREQQIDPQSPLSTKYEDDINGSPPPEYGMDLGIHGGFVVYGPWADRQRVNLQSVFFPAPCVDAAPAKPLLPGEFRVCTIFKIVVIVEEDVVLRLPSREESKDSRWKGRADKAARPTDNQSNEASKGGHWKKHRGKCRKGKQTTAPVDARPYGWLDITVKKDTVVNYVMDMFPRSVGYRNTLDLDVKGLEMSSSVNHGLLWQSGPLALEADISQPLTWNSLRKWPFNIVVNNMELFILRDHLFLIIDLVNDWASGAPSEFFTFVPYNYQLDLTFKDFVMYLNVNDANIINDPADFERNNFLTIEGQLHAILGIPMENYRPKTNAITFDVVGHDMRMQMFSPPGSTLRAFVQQKTMVELPGLTLKGSYSSNQEAKIGNVDVLRMDIVGSGLTLQAYGFFVRQLVSLKENYFGDYMHFKTLEEFQGASDDLEEANRKTASFPKPSSINELDVILCIVAEDATVFIPTNIYSCEEYVRIDLPRAEVDLRIASYYLDMSLQLSPLSFLSGTAASDDTDDAAENASGTQLFVAHVDLNGHRAFGLPPNEDAYVSQWDTDIGKVTGELSTTFVRDLALAGQAFAFGIGDAENALPVSSPAVALDASFVHVRTDYVRLWLHVGKDALLLHLDPITVETSDWASNSFSRRVNVIVPKLTLACIDGRSATRNRLRDKRRHLARTYAFFQTGMTVDVLGRKLHFDVETRNQQSHFRLHDQRTNRFPFLIRPEIKAPIKEEDELPFEPPAMPYPPMPVPLKKSATGAHRPASLKSSISAVGEKQLRHMSSHNSLASSLRNGRLTTLSARPGVRNRTSERSTGGTSASFHSFRVSSRSSSSRSTRSRQPGPNPAEISRPGLSLSTMAFSSSYSEPCYPMEMVEPDESNVPGFPALPRQDESESEASLIVDAIEDIKIDQDAEHQSIFIKIVPGIRAYLEPRVATTVSELVRKVLPRNPREVMDDFQIGLMGAVQSSSLSRNGHPLVLEVQCELQGAHMRIATVDHDQIEDQVDLIMDSLETHVRIRNRLSEDESAHCLALHTLLSKLDLTLKQCRDSSKAAPALHFGINDALVWFALADTDAVHLSLRETSLMLDGSQTTYISQLAMKLMPVAADVISRFERSSQQKLARLQLLAFLLTQHSEQISDPAFMARMVYTLRAFPDHFRNTDSWKILSRLRYVMQSLPQSVFDELEESVKVESIAAADDETIKALASWTQWRNWDVPNANQTFASKTLTGSKEAKKSKSAEAKPLTVTVQSGILRVAVEHSGGTSDVVMEEMSLGAENTPPIRPEGLLLVEENRRTQTLLQVQTGTTALHLDWTLLTIAEEVLANVDKSRPQLSRFKTSESRTTSQALEDGLSRHDVSVVLSTDTGSITLQTPNLRHVSRADGLKLSLIGTSEAAEDDYGQCVSALLNFDTAVTELHGPTTRLWQTLITSPSLYIDHLQAAAGGHNPPSVTLAIAYEDLQVAVNEQIPGILHVIETVIVDEVAQIQRVIKIASPGAGPNSSEKKAMRPTSASSTRSQLPKLNLAVLSGNLHVEVSLLQALSYQLQGHAASFRMAPNLSKDEEFSIDFDSGRQSHAFVNSSGNERHTQGIVEVPPINGNIGLELGEDQTAISVASTIDTVEVDAGAIQGLIGVLNQPEVQSVMSAIQSGVEDIRLHVAEMFPEKKPDLERSRLERHIAYDGRIAMLGVRVSATTPAGNGHSTAEVEFGIGPVHATASNRALASQTNSLIPEVRAHIQGIGASLHIKNRGQLKPCGNVSMDIGMQFSNKVDEEHLIKRELNVRSDGMEVNAYPDTASTIIDVINHLQDRIKHLDVSKEVDYLRRLRDKRKDTVLQRIKGKQGWTSDEELPFSPADLLSIKTNVLLTDIQVCWLVDDSFAATSSSNVDDLIFSIESVQFTTKAGSQARLSIYDVLLQLAKKQESRIQRSLNSALLPEVGFSVAYWKQDKDRSLAFKATGKPLDLRLESKFMLPLSAAQRSIETAIEHFKSGTATWKSMPTASGAPRRTMFDTKRMTSLLIEADFAGAQVYLQGSRQDKTLPSLAAAAARQQGAKHGRYGQFAADGAVMNTTLTAPGIAFKLEYNSHESRSSISGEIMIDASSNKLLPNVVPLMLEVTESVKTVMQSQSRKPSLAGDKRLPTPEIKAQKFFEDDSLANADPAKFFGKTKVDLGFRVSKQEFGLTCQPIARVDAKASLDDFYVTMNTIDSDEHGHFFAMSAVVTGLKTEVKHMYSREPTFSFDMDSVVLSAMNNKHLNGKPGVSAILNINPTRIVINGKQFQDLLLFREIWIPPEIRNAARQSSANPTASFPTPKTDDFFVQRYQNVAAAAAFPWDATVSIKKLAVDLDLGQSIGKSSFTIENLWASQQKSSNWEQNLCIGLDEMAINSTGRMSGFIELKKLGVRTSIKWPEAETETSVRTTPFIQASVGFQKLRAKAAFDYQAFAFADIESFDFLMYNVREQGASADRLVAVLDCEKAYVFCTSTSPAQAFGLYQAFDRLIQEKQTAYVQSLRDIEKHLRRESTAVPTRFGPQTPDSPVLAREKKSSISLHTDVVVTMGAVCFGVYPSTFFDSQMLKLEANNIQARFAVGLERGMITSGLGMTLGQLQVALSSARKLTAVPKALDVSVDEVIANALNAKGGIILRVPKVVASMQTWQAADTNSVDYIFKSLFDGKIDVGWNLSRINFIKGMWMSHSRAFASRTGKALPESAVKITAGTQSADESQGGGESDAQPEKITAEINLPQSRYEYRALEEPIIETPQLRDMGEATPPLEWIGLNRDRLPNVTHQIIIVSLLEVCKEVEEAYEKILGSS</sequence>
<feature type="compositionally biased region" description="Basic and acidic residues" evidence="1">
    <location>
        <begin position="195"/>
        <end position="205"/>
    </location>
</feature>
<feature type="compositionally biased region" description="Polar residues" evidence="1">
    <location>
        <begin position="1226"/>
        <end position="1243"/>
    </location>
</feature>
<reference evidence="5 6" key="1">
    <citation type="submission" date="2015-03" db="EMBL/GenBank/DDBJ databases">
        <title>RNA-seq based gene annotation and comparative genomics of four Zymoseptoria species reveal species-specific pathogenicity related genes and transposable element activity.</title>
        <authorList>
            <person name="Grandaubert J."/>
            <person name="Bhattacharyya A."/>
            <person name="Stukenbrock E.H."/>
        </authorList>
    </citation>
    <scope>NUCLEOTIDE SEQUENCE [LARGE SCALE GENOMIC DNA]</scope>
    <source>
        <strain evidence="5 6">Zb18110</strain>
    </source>
</reference>
<feature type="region of interest" description="Disordered" evidence="1">
    <location>
        <begin position="194"/>
        <end position="238"/>
    </location>
</feature>
<feature type="domain" description="Csf1 C-terminal region" evidence="4">
    <location>
        <begin position="2532"/>
        <end position="3250"/>
    </location>
</feature>
<dbReference type="Pfam" id="PF25038">
    <property type="entry name" value="Csf1_C"/>
    <property type="match status" value="1"/>
</dbReference>
<feature type="region of interest" description="Disordered" evidence="1">
    <location>
        <begin position="1935"/>
        <end position="1956"/>
    </location>
</feature>
<dbReference type="PANTHER" id="PTHR32085">
    <property type="entry name" value="PROTEIN CSF1"/>
    <property type="match status" value="1"/>
</dbReference>
<evidence type="ECO:0000259" key="4">
    <source>
        <dbReference type="Pfam" id="PF25038"/>
    </source>
</evidence>
<evidence type="ECO:0000256" key="2">
    <source>
        <dbReference type="SAM" id="Phobius"/>
    </source>
</evidence>
<feature type="region of interest" description="Disordered" evidence="1">
    <location>
        <begin position="1219"/>
        <end position="1296"/>
    </location>
</feature>
<name>A0A0F4GRQ9_9PEZI</name>
<keyword evidence="2" id="KW-0812">Transmembrane</keyword>
<evidence type="ECO:0000313" key="6">
    <source>
        <dbReference type="Proteomes" id="UP000033647"/>
    </source>
</evidence>
<dbReference type="STRING" id="1047168.A0A0F4GRQ9"/>
<dbReference type="EMBL" id="LAFY01000334">
    <property type="protein sequence ID" value="KJY00092.1"/>
    <property type="molecule type" value="Genomic_DNA"/>
</dbReference>
<feature type="domain" description="Csf1 N-terminal" evidence="3">
    <location>
        <begin position="588"/>
        <end position="884"/>
    </location>
</feature>
<keyword evidence="6" id="KW-1185">Reference proteome</keyword>
<dbReference type="GO" id="GO:0016020">
    <property type="term" value="C:membrane"/>
    <property type="evidence" value="ECO:0007669"/>
    <property type="project" value="InterPro"/>
</dbReference>
<protein>
    <submittedName>
        <fullName evidence="5">Fermentation associated protein (Csf1)</fullName>
    </submittedName>
</protein>
<dbReference type="InterPro" id="IPR056779">
    <property type="entry name" value="Csf1_C"/>
</dbReference>
<evidence type="ECO:0000259" key="3">
    <source>
        <dbReference type="Pfam" id="PF21678"/>
    </source>
</evidence>
<dbReference type="OrthoDB" id="10051416at2759"/>
<dbReference type="Pfam" id="PF21678">
    <property type="entry name" value="Csf1_N"/>
    <property type="match status" value="2"/>
</dbReference>
<accession>A0A0F4GRQ9</accession>
<dbReference type="Proteomes" id="UP000033647">
    <property type="component" value="Unassembled WGS sequence"/>
</dbReference>
<dbReference type="PANTHER" id="PTHR32085:SF3">
    <property type="entry name" value="PROTEIN CSF1"/>
    <property type="match status" value="1"/>
</dbReference>
<comment type="caution">
    <text evidence="5">The sequence shown here is derived from an EMBL/GenBank/DDBJ whole genome shotgun (WGS) entry which is preliminary data.</text>
</comment>